<keyword evidence="3" id="KW-1185">Reference proteome</keyword>
<reference evidence="2 3" key="1">
    <citation type="submission" date="2013-04" db="EMBL/GenBank/DDBJ databases">
        <title>Hyphomonas sp. T24B3 Genome Sequencing.</title>
        <authorList>
            <person name="Lai Q."/>
            <person name="Shao Z."/>
        </authorList>
    </citation>
    <scope>NUCLEOTIDE SEQUENCE [LARGE SCALE GENOMIC DNA]</scope>
    <source>
        <strain evidence="2 3">T24B3</strain>
    </source>
</reference>
<dbReference type="Proteomes" id="UP000249123">
    <property type="component" value="Unassembled WGS sequence"/>
</dbReference>
<name>A0A062U0J4_9PROT</name>
<dbReference type="CDD" id="cd00761">
    <property type="entry name" value="Glyco_tranf_GTA_type"/>
    <property type="match status" value="1"/>
</dbReference>
<feature type="domain" description="Glycosyltransferase 2-like" evidence="1">
    <location>
        <begin position="11"/>
        <end position="155"/>
    </location>
</feature>
<dbReference type="GO" id="GO:0016758">
    <property type="term" value="F:hexosyltransferase activity"/>
    <property type="evidence" value="ECO:0007669"/>
    <property type="project" value="UniProtKB-ARBA"/>
</dbReference>
<dbReference type="InterPro" id="IPR001173">
    <property type="entry name" value="Glyco_trans_2-like"/>
</dbReference>
<dbReference type="STRING" id="1280941.HY2_10275"/>
<gene>
    <name evidence="2" type="ORF">HY3_10460</name>
</gene>
<dbReference type="OrthoDB" id="5291101at2"/>
<accession>A0A062U0J4</accession>
<protein>
    <recommendedName>
        <fullName evidence="1">Glycosyltransferase 2-like domain-containing protein</fullName>
    </recommendedName>
</protein>
<dbReference type="EMBL" id="AWFB01000010">
    <property type="protein sequence ID" value="RAN34558.1"/>
    <property type="molecule type" value="Genomic_DNA"/>
</dbReference>
<organism evidence="2 3">
    <name type="scientific">Hyphomonas pacifica</name>
    <dbReference type="NCBI Taxonomy" id="1280941"/>
    <lineage>
        <taxon>Bacteria</taxon>
        <taxon>Pseudomonadati</taxon>
        <taxon>Pseudomonadota</taxon>
        <taxon>Alphaproteobacteria</taxon>
        <taxon>Hyphomonadales</taxon>
        <taxon>Hyphomonadaceae</taxon>
        <taxon>Hyphomonas</taxon>
    </lineage>
</organism>
<dbReference type="PANTHER" id="PTHR22916:SF3">
    <property type="entry name" value="UDP-GLCNAC:BETAGAL BETA-1,3-N-ACETYLGLUCOSAMINYLTRANSFERASE-LIKE PROTEIN 1"/>
    <property type="match status" value="1"/>
</dbReference>
<evidence type="ECO:0000313" key="3">
    <source>
        <dbReference type="Proteomes" id="UP000249123"/>
    </source>
</evidence>
<accession>A0A328K0K9</accession>
<sequence length="321" mass="37138">MSDPAAYPLVTVITPAYNAEAYLRETMECVQAQTWPNLVHLVIENASTDATASIIAEFENARVPVKVVRHENLLPQVENWNSAFAHLPEGAEWFRLLCADDTMTPDAIEKMMQVAQLDDQIGLVACKVNYGGDLETYQWPDGLAVMEGKEAIRRFFLNQGHFRAPHVLVNVKAIPEDGVYFDSCVNAFDTDSVLRTLTKWRFGFVHEYIANTRVHEDTVTSRFVAPKRLHLLDWYHYLLRYAAVAFPEDDGRTILQHYKRHYLRRLIALRREDENGKIWEEHMTRLDRLDARPTVLDFIDAMADRLLIAVGMRPKWYAYPW</sequence>
<dbReference type="eggNOG" id="COG1215">
    <property type="taxonomic scope" value="Bacteria"/>
</dbReference>
<dbReference type="AlphaFoldDB" id="A0A062U0J4"/>
<evidence type="ECO:0000259" key="1">
    <source>
        <dbReference type="Pfam" id="PF00535"/>
    </source>
</evidence>
<dbReference type="InterPro" id="IPR029044">
    <property type="entry name" value="Nucleotide-diphossugar_trans"/>
</dbReference>
<dbReference type="PANTHER" id="PTHR22916">
    <property type="entry name" value="GLYCOSYLTRANSFERASE"/>
    <property type="match status" value="1"/>
</dbReference>
<dbReference type="SUPFAM" id="SSF53448">
    <property type="entry name" value="Nucleotide-diphospho-sugar transferases"/>
    <property type="match status" value="1"/>
</dbReference>
<comment type="caution">
    <text evidence="2">The sequence shown here is derived from an EMBL/GenBank/DDBJ whole genome shotgun (WGS) entry which is preliminary data.</text>
</comment>
<dbReference type="RefSeq" id="WP_034825115.1">
    <property type="nucleotide sequence ID" value="NZ_AWFA01000010.1"/>
</dbReference>
<proteinExistence type="predicted"/>
<evidence type="ECO:0000313" key="2">
    <source>
        <dbReference type="EMBL" id="RAN34558.1"/>
    </source>
</evidence>
<dbReference type="Pfam" id="PF00535">
    <property type="entry name" value="Glycos_transf_2"/>
    <property type="match status" value="1"/>
</dbReference>
<dbReference type="Gene3D" id="3.90.550.10">
    <property type="entry name" value="Spore Coat Polysaccharide Biosynthesis Protein SpsA, Chain A"/>
    <property type="match status" value="1"/>
</dbReference>